<evidence type="ECO:0000313" key="3">
    <source>
        <dbReference type="EMBL" id="OZG58039.1"/>
    </source>
</evidence>
<comment type="caution">
    <text evidence="3">The sequence shown here is derived from an EMBL/GenBank/DDBJ whole genome shotgun (WGS) entry which is preliminary data.</text>
</comment>
<gene>
    <name evidence="3" type="ORF">BMYO_1755</name>
</gene>
<keyword evidence="2" id="KW-0812">Transmembrane</keyword>
<organism evidence="3 4">
    <name type="scientific">Bifidobacterium myosotis</name>
    <dbReference type="NCBI Taxonomy" id="1630166"/>
    <lineage>
        <taxon>Bacteria</taxon>
        <taxon>Bacillati</taxon>
        <taxon>Actinomycetota</taxon>
        <taxon>Actinomycetes</taxon>
        <taxon>Bifidobacteriales</taxon>
        <taxon>Bifidobacteriaceae</taxon>
        <taxon>Bifidobacterium</taxon>
    </lineage>
</organism>
<dbReference type="EMBL" id="MWWW01000023">
    <property type="protein sequence ID" value="OZG58039.1"/>
    <property type="molecule type" value="Genomic_DNA"/>
</dbReference>
<dbReference type="AlphaFoldDB" id="A0A261FFX8"/>
<evidence type="ECO:0000256" key="1">
    <source>
        <dbReference type="SAM" id="MobiDB-lite"/>
    </source>
</evidence>
<sequence length="345" mass="36241">MARRTRYGARRRPNDGPILVSVAVGAALLIVAGMLLLPKLFGPREYVRSAADAYCAATTADGVRHTLTPEQASNTALIANIAVNRGLPDHAATVAIATAMQESRLTNLDYGDLDSLGMFQQRPSQGWGTAEQVTDMTYATNIFYDHLLKVPDWQTIPVEDAAQEVQRSGYPDLYANWDAMARAWAAGLTGEHAAGISCALEPASSSDADGLKTAVQAALPNVVIAENPSGSGRSDNATATTDSAGSSSSAGSGTSGLFGWFGQFGRHGSDDKTTARTTLTVTLPSGLDEASQSRACWQAAGWLVTHAREYGIDAIGANGMSWNRTDGVWTGDETANQSITITLAG</sequence>
<keyword evidence="2" id="KW-1133">Transmembrane helix</keyword>
<accession>A0A261FFX8</accession>
<dbReference type="OrthoDB" id="5171895at2"/>
<feature type="compositionally biased region" description="Low complexity" evidence="1">
    <location>
        <begin position="237"/>
        <end position="252"/>
    </location>
</feature>
<reference evidence="3 4" key="1">
    <citation type="journal article" date="2017" name="BMC Genomics">
        <title>Comparative genomic and phylogenomic analyses of the Bifidobacteriaceae family.</title>
        <authorList>
            <person name="Lugli G.A."/>
            <person name="Milani C."/>
            <person name="Turroni F."/>
            <person name="Duranti S."/>
            <person name="Mancabelli L."/>
            <person name="Mangifesta M."/>
            <person name="Ferrario C."/>
            <person name="Modesto M."/>
            <person name="Mattarelli P."/>
            <person name="Jiri K."/>
            <person name="van Sinderen D."/>
            <person name="Ventura M."/>
        </authorList>
    </citation>
    <scope>NUCLEOTIDE SEQUENCE [LARGE SCALE GENOMIC DNA]</scope>
    <source>
        <strain evidence="3 4">DSM 100196</strain>
    </source>
</reference>
<dbReference type="RefSeq" id="WP_094668174.1">
    <property type="nucleotide sequence ID" value="NZ_MWWW01000023.1"/>
</dbReference>
<keyword evidence="2" id="KW-0472">Membrane</keyword>
<feature type="region of interest" description="Disordered" evidence="1">
    <location>
        <begin position="225"/>
        <end position="252"/>
    </location>
</feature>
<protein>
    <submittedName>
        <fullName evidence="3">Cobalt transporter</fullName>
    </submittedName>
</protein>
<dbReference type="Proteomes" id="UP000216871">
    <property type="component" value="Unassembled WGS sequence"/>
</dbReference>
<feature type="transmembrane region" description="Helical" evidence="2">
    <location>
        <begin position="16"/>
        <end position="37"/>
    </location>
</feature>
<evidence type="ECO:0000313" key="4">
    <source>
        <dbReference type="Proteomes" id="UP000216871"/>
    </source>
</evidence>
<evidence type="ECO:0000256" key="2">
    <source>
        <dbReference type="SAM" id="Phobius"/>
    </source>
</evidence>
<name>A0A261FFX8_9BIFI</name>
<proteinExistence type="predicted"/>
<keyword evidence="4" id="KW-1185">Reference proteome</keyword>